<keyword evidence="1" id="KW-0812">Transmembrane</keyword>
<accession>A0ABT0HP30</accession>
<dbReference type="Proteomes" id="UP001202180">
    <property type="component" value="Unassembled WGS sequence"/>
</dbReference>
<evidence type="ECO:0000313" key="2">
    <source>
        <dbReference type="EMBL" id="MCK8493935.1"/>
    </source>
</evidence>
<organism evidence="2 3">
    <name type="scientific">Spirosoma liriopis</name>
    <dbReference type="NCBI Taxonomy" id="2937440"/>
    <lineage>
        <taxon>Bacteria</taxon>
        <taxon>Pseudomonadati</taxon>
        <taxon>Bacteroidota</taxon>
        <taxon>Cytophagia</taxon>
        <taxon>Cytophagales</taxon>
        <taxon>Cytophagaceae</taxon>
        <taxon>Spirosoma</taxon>
    </lineage>
</organism>
<evidence type="ECO:0000256" key="1">
    <source>
        <dbReference type="SAM" id="Phobius"/>
    </source>
</evidence>
<protein>
    <submittedName>
        <fullName evidence="2">Uncharacterized protein</fullName>
    </submittedName>
</protein>
<gene>
    <name evidence="2" type="ORF">M0L20_18855</name>
</gene>
<name>A0ABT0HP30_9BACT</name>
<keyword evidence="1" id="KW-1133">Transmembrane helix</keyword>
<evidence type="ECO:0000313" key="3">
    <source>
        <dbReference type="Proteomes" id="UP001202180"/>
    </source>
</evidence>
<reference evidence="2 3" key="1">
    <citation type="submission" date="2022-04" db="EMBL/GenBank/DDBJ databases">
        <title>Spirosoma sp. strain RP8 genome sequencing and assembly.</title>
        <authorList>
            <person name="Jung Y."/>
        </authorList>
    </citation>
    <scope>NUCLEOTIDE SEQUENCE [LARGE SCALE GENOMIC DNA]</scope>
    <source>
        <strain evidence="2 3">RP8</strain>
    </source>
</reference>
<sequence length="68" mass="7741">MRQSLLILAVVISSILCLFGYCAALIDWIQDFQTGVYTTSYLEATFETAAILLYSYAGFFFLKRRVTL</sequence>
<comment type="caution">
    <text evidence="2">The sequence shown here is derived from an EMBL/GenBank/DDBJ whole genome shotgun (WGS) entry which is preliminary data.</text>
</comment>
<dbReference type="EMBL" id="JALPRF010000003">
    <property type="protein sequence ID" value="MCK8493935.1"/>
    <property type="molecule type" value="Genomic_DNA"/>
</dbReference>
<proteinExistence type="predicted"/>
<feature type="transmembrane region" description="Helical" evidence="1">
    <location>
        <begin position="40"/>
        <end position="62"/>
    </location>
</feature>
<keyword evidence="1" id="KW-0472">Membrane</keyword>
<dbReference type="RefSeq" id="WP_232562744.1">
    <property type="nucleotide sequence ID" value="NZ_JALPRF010000003.1"/>
</dbReference>
<keyword evidence="3" id="KW-1185">Reference proteome</keyword>